<name>X1NGJ8_9ZZZZ</name>
<dbReference type="GO" id="GO:0004812">
    <property type="term" value="F:aminoacyl-tRNA ligase activity"/>
    <property type="evidence" value="ECO:0007669"/>
    <property type="project" value="InterPro"/>
</dbReference>
<sequence length="56" mass="6196">MATNSEFVRRNNDELVATYGNLVNRVLTFVYRNFDGCVPTPSNTSASPTQLEINSA</sequence>
<gene>
    <name evidence="1" type="ORF">S06H3_33928</name>
</gene>
<protein>
    <submittedName>
        <fullName evidence="1">Uncharacterized protein</fullName>
    </submittedName>
</protein>
<reference evidence="1" key="1">
    <citation type="journal article" date="2014" name="Front. Microbiol.">
        <title>High frequency of phylogenetically diverse reductive dehalogenase-homologous genes in deep subseafloor sedimentary metagenomes.</title>
        <authorList>
            <person name="Kawai M."/>
            <person name="Futagami T."/>
            <person name="Toyoda A."/>
            <person name="Takaki Y."/>
            <person name="Nishi S."/>
            <person name="Hori S."/>
            <person name="Arai W."/>
            <person name="Tsubouchi T."/>
            <person name="Morono Y."/>
            <person name="Uchiyama I."/>
            <person name="Ito T."/>
            <person name="Fujiyama A."/>
            <person name="Inagaki F."/>
            <person name="Takami H."/>
        </authorList>
    </citation>
    <scope>NUCLEOTIDE SEQUENCE</scope>
    <source>
        <strain evidence="1">Expedition CK06-06</strain>
    </source>
</reference>
<dbReference type="GO" id="GO:0005524">
    <property type="term" value="F:ATP binding"/>
    <property type="evidence" value="ECO:0007669"/>
    <property type="project" value="InterPro"/>
</dbReference>
<comment type="caution">
    <text evidence="1">The sequence shown here is derived from an EMBL/GenBank/DDBJ whole genome shotgun (WGS) entry which is preliminary data.</text>
</comment>
<evidence type="ECO:0000313" key="1">
    <source>
        <dbReference type="EMBL" id="GAI25920.1"/>
    </source>
</evidence>
<dbReference type="Gene3D" id="1.10.730.10">
    <property type="entry name" value="Isoleucyl-tRNA Synthetase, Domain 1"/>
    <property type="match status" value="1"/>
</dbReference>
<proteinExistence type="predicted"/>
<feature type="non-terminal residue" evidence="1">
    <location>
        <position position="56"/>
    </location>
</feature>
<dbReference type="EMBL" id="BARV01020315">
    <property type="protein sequence ID" value="GAI25920.1"/>
    <property type="molecule type" value="Genomic_DNA"/>
</dbReference>
<accession>X1NGJ8</accession>
<organism evidence="1">
    <name type="scientific">marine sediment metagenome</name>
    <dbReference type="NCBI Taxonomy" id="412755"/>
    <lineage>
        <taxon>unclassified sequences</taxon>
        <taxon>metagenomes</taxon>
        <taxon>ecological metagenomes</taxon>
    </lineage>
</organism>
<dbReference type="AlphaFoldDB" id="X1NGJ8"/>
<dbReference type="SUPFAM" id="SSF47323">
    <property type="entry name" value="Anticodon-binding domain of a subclass of class I aminoacyl-tRNA synthetases"/>
    <property type="match status" value="1"/>
</dbReference>
<dbReference type="GO" id="GO:0006418">
    <property type="term" value="P:tRNA aminoacylation for protein translation"/>
    <property type="evidence" value="ECO:0007669"/>
    <property type="project" value="InterPro"/>
</dbReference>
<dbReference type="InterPro" id="IPR009080">
    <property type="entry name" value="tRNAsynth_Ia_anticodon-bd"/>
</dbReference>